<dbReference type="HAMAP" id="MF_01518">
    <property type="entry name" value="Adenine_deamin"/>
    <property type="match status" value="1"/>
</dbReference>
<dbReference type="InterPro" id="IPR026912">
    <property type="entry name" value="Adenine_deam_C"/>
</dbReference>
<dbReference type="InterPro" id="IPR006680">
    <property type="entry name" value="Amidohydro-rel"/>
</dbReference>
<keyword evidence="5 8" id="KW-0464">Manganese</keyword>
<protein>
    <recommendedName>
        <fullName evidence="7 8">Adenine deaminase</fullName>
        <shortName evidence="8">Adenase</shortName>
        <shortName evidence="8">Adenine aminase</shortName>
        <ecNumber evidence="3 8">3.5.4.2</ecNumber>
    </recommendedName>
</protein>
<comment type="caution">
    <text evidence="11">The sequence shown here is derived from an EMBL/GenBank/DDBJ whole genome shotgun (WGS) entry which is preliminary data.</text>
</comment>
<feature type="domain" description="Adenine deaminase C-terminal" evidence="10">
    <location>
        <begin position="417"/>
        <end position="584"/>
    </location>
</feature>
<dbReference type="InterPro" id="IPR006679">
    <property type="entry name" value="Adenine_deam"/>
</dbReference>
<name>A0A4Z0GIS5_9BACL</name>
<dbReference type="AlphaFoldDB" id="A0A4Z0GIS5"/>
<accession>A0A4Z0GIS5</accession>
<dbReference type="GO" id="GO:0006146">
    <property type="term" value="P:adenine catabolic process"/>
    <property type="evidence" value="ECO:0007669"/>
    <property type="project" value="InterPro"/>
</dbReference>
<dbReference type="Pfam" id="PF01979">
    <property type="entry name" value="Amidohydro_1"/>
    <property type="match status" value="1"/>
</dbReference>
<dbReference type="SUPFAM" id="SSF51338">
    <property type="entry name" value="Composite domain of metallo-dependent hydrolases"/>
    <property type="match status" value="1"/>
</dbReference>
<comment type="cofactor">
    <cofactor evidence="1 8">
        <name>Mn(2+)</name>
        <dbReference type="ChEBI" id="CHEBI:29035"/>
    </cofactor>
</comment>
<dbReference type="InterPro" id="IPR011059">
    <property type="entry name" value="Metal-dep_hydrolase_composite"/>
</dbReference>
<dbReference type="FunFam" id="3.20.20.140:FF:000016">
    <property type="entry name" value="Adenine deaminase"/>
    <property type="match status" value="1"/>
</dbReference>
<evidence type="ECO:0000259" key="9">
    <source>
        <dbReference type="Pfam" id="PF01979"/>
    </source>
</evidence>
<evidence type="ECO:0000256" key="5">
    <source>
        <dbReference type="ARBA" id="ARBA00023211"/>
    </source>
</evidence>
<evidence type="ECO:0000256" key="4">
    <source>
        <dbReference type="ARBA" id="ARBA00022801"/>
    </source>
</evidence>
<reference evidence="11 12" key="1">
    <citation type="journal article" date="2015" name="Int. J. Syst. Evol. Microbiol.">
        <title>Sporolactobacillus shoreae sp. nov. and Sporolactobacillus spathodeae sp. nov., two spore-forming lactic acid bacteria isolated from tree barks in Thailand.</title>
        <authorList>
            <person name="Thamacharoensuk T."/>
            <person name="Kitahara M."/>
            <person name="Ohkuma M."/>
            <person name="Thongchul N."/>
            <person name="Tanasupawat S."/>
        </authorList>
    </citation>
    <scope>NUCLEOTIDE SEQUENCE [LARGE SCALE GENOMIC DNA]</scope>
    <source>
        <strain evidence="11 12">BK92</strain>
    </source>
</reference>
<gene>
    <name evidence="8 11" type="primary">ade</name>
    <name evidence="11" type="ORF">E4665_15365</name>
</gene>
<organism evidence="11 12">
    <name type="scientific">Sporolactobacillus shoreae</name>
    <dbReference type="NCBI Taxonomy" id="1465501"/>
    <lineage>
        <taxon>Bacteria</taxon>
        <taxon>Bacillati</taxon>
        <taxon>Bacillota</taxon>
        <taxon>Bacilli</taxon>
        <taxon>Bacillales</taxon>
        <taxon>Sporolactobacillaceae</taxon>
        <taxon>Sporolactobacillus</taxon>
    </lineage>
</organism>
<evidence type="ECO:0000259" key="10">
    <source>
        <dbReference type="Pfam" id="PF13382"/>
    </source>
</evidence>
<dbReference type="Gene3D" id="2.30.40.10">
    <property type="entry name" value="Urease, subunit C, domain 1"/>
    <property type="match status" value="1"/>
</dbReference>
<dbReference type="PANTHER" id="PTHR11113">
    <property type="entry name" value="N-ACETYLGLUCOSAMINE-6-PHOSPHATE DEACETYLASE"/>
    <property type="match status" value="1"/>
</dbReference>
<dbReference type="EC" id="3.5.4.2" evidence="3 8"/>
<comment type="similarity">
    <text evidence="2 8">Belongs to the metallo-dependent hydrolases superfamily. Adenine deaminase family.</text>
</comment>
<keyword evidence="12" id="KW-1185">Reference proteome</keyword>
<dbReference type="SUPFAM" id="SSF51556">
    <property type="entry name" value="Metallo-dependent hydrolases"/>
    <property type="match status" value="1"/>
</dbReference>
<dbReference type="CDD" id="cd01295">
    <property type="entry name" value="AdeC"/>
    <property type="match status" value="1"/>
</dbReference>
<comment type="catalytic activity">
    <reaction evidence="6 8">
        <text>adenine + H2O + H(+) = hypoxanthine + NH4(+)</text>
        <dbReference type="Rhea" id="RHEA:23688"/>
        <dbReference type="ChEBI" id="CHEBI:15377"/>
        <dbReference type="ChEBI" id="CHEBI:15378"/>
        <dbReference type="ChEBI" id="CHEBI:16708"/>
        <dbReference type="ChEBI" id="CHEBI:17368"/>
        <dbReference type="ChEBI" id="CHEBI:28938"/>
        <dbReference type="EC" id="3.5.4.2"/>
    </reaction>
</comment>
<dbReference type="NCBIfam" id="TIGR01178">
    <property type="entry name" value="ade"/>
    <property type="match status" value="1"/>
</dbReference>
<dbReference type="InterPro" id="IPR032466">
    <property type="entry name" value="Metal_Hydrolase"/>
</dbReference>
<dbReference type="OrthoDB" id="9775607at2"/>
<proteinExistence type="inferred from homology"/>
<keyword evidence="4 8" id="KW-0378">Hydrolase</keyword>
<evidence type="ECO:0000256" key="2">
    <source>
        <dbReference type="ARBA" id="ARBA00006773"/>
    </source>
</evidence>
<evidence type="ECO:0000256" key="8">
    <source>
        <dbReference type="HAMAP-Rule" id="MF_01518"/>
    </source>
</evidence>
<dbReference type="Gene3D" id="3.20.20.140">
    <property type="entry name" value="Metal-dependent hydrolases"/>
    <property type="match status" value="1"/>
</dbReference>
<dbReference type="GO" id="GO:0000034">
    <property type="term" value="F:adenine deaminase activity"/>
    <property type="evidence" value="ECO:0007669"/>
    <property type="project" value="UniProtKB-UniRule"/>
</dbReference>
<evidence type="ECO:0000256" key="1">
    <source>
        <dbReference type="ARBA" id="ARBA00001936"/>
    </source>
</evidence>
<dbReference type="Pfam" id="PF13382">
    <property type="entry name" value="Adenine_deam_C"/>
    <property type="match status" value="1"/>
</dbReference>
<sequence>MCTRQSALFQRGEWILTVERDRLVHRIRTASKKEPADLVIRNGKVIDVFSGTLMETDVAITGGIIVGLGSYEGKQTLDAGGKIISPALIDGHVHIESSMLTPGTFAGVLAAHGVTSVVTDPHEIANVLGADGIRFMLERAKGSLIDIYVMLPSSVPATSFEHNGATLHAEDLEPLFENDHVLGLAEVMDFPAVLNADSLMVDKLLMTRRHTWRIDGHAAGLDADGINVYTAAGIRTDHECVNIDEARDRLSRGMYVMIRQGTVAKDLPQLIGLVNEVNSRRFLFCTDDKYTDDLIAEGSVDHNVRMAIRSGLDPITSIKMASLNTAECYGLQAKGAIAPGYEANFLLLDDLDSFSINKVYVRGELVAEDGKPVYKSMASIKAADHPLILPELTPESFRMNIGPSQKAHVIEIIPNSLVTRDSIEKVPVLNGVFTYSEEKDLLKMAVIERHKGLGTVGLGIVKGFGLTSGAIATTVAHDSHNLVVAGCSDRDLIVAAERLKEIQGGMVVVNHGKVVAELALPIAGLMTDAPAEEVAEKLEELRKAATAQGASKAFNPFLTLSFLSLPVIPDLKLTDTGLFDVRAFRHITVSND</sequence>
<dbReference type="PANTHER" id="PTHR11113:SF2">
    <property type="entry name" value="ADENINE DEAMINASE"/>
    <property type="match status" value="1"/>
</dbReference>
<evidence type="ECO:0000256" key="3">
    <source>
        <dbReference type="ARBA" id="ARBA00012782"/>
    </source>
</evidence>
<dbReference type="Proteomes" id="UP000298347">
    <property type="component" value="Unassembled WGS sequence"/>
</dbReference>
<feature type="domain" description="Amidohydrolase-related" evidence="9">
    <location>
        <begin position="83"/>
        <end position="366"/>
    </location>
</feature>
<evidence type="ECO:0000313" key="12">
    <source>
        <dbReference type="Proteomes" id="UP000298347"/>
    </source>
</evidence>
<dbReference type="EMBL" id="SRJD01000024">
    <property type="protein sequence ID" value="TGA96486.1"/>
    <property type="molecule type" value="Genomic_DNA"/>
</dbReference>
<evidence type="ECO:0000256" key="6">
    <source>
        <dbReference type="ARBA" id="ARBA00047720"/>
    </source>
</evidence>
<evidence type="ECO:0000256" key="7">
    <source>
        <dbReference type="ARBA" id="ARBA00069718"/>
    </source>
</evidence>
<evidence type="ECO:0000313" key="11">
    <source>
        <dbReference type="EMBL" id="TGA96486.1"/>
    </source>
</evidence>